<reference evidence="4 5" key="1">
    <citation type="journal article" date="2015" name="Nature">
        <title>rRNA introns, odd ribosomes, and small enigmatic genomes across a large radiation of phyla.</title>
        <authorList>
            <person name="Brown C.T."/>
            <person name="Hug L.A."/>
            <person name="Thomas B.C."/>
            <person name="Sharon I."/>
            <person name="Castelle C.J."/>
            <person name="Singh A."/>
            <person name="Wilkins M.J."/>
            <person name="Williams K.H."/>
            <person name="Banfield J.F."/>
        </authorList>
    </citation>
    <scope>NUCLEOTIDE SEQUENCE [LARGE SCALE GENOMIC DNA]</scope>
</reference>
<dbReference type="PANTHER" id="PTHR37423">
    <property type="entry name" value="SOLUBLE LYTIC MUREIN TRANSGLYCOSYLASE-RELATED"/>
    <property type="match status" value="1"/>
</dbReference>
<dbReference type="GO" id="GO:0016020">
    <property type="term" value="C:membrane"/>
    <property type="evidence" value="ECO:0007669"/>
    <property type="project" value="InterPro"/>
</dbReference>
<dbReference type="InterPro" id="IPR008258">
    <property type="entry name" value="Transglycosylase_SLT_dom_1"/>
</dbReference>
<keyword evidence="2" id="KW-0812">Transmembrane</keyword>
<name>A0A0G2AQG9_9BACT</name>
<evidence type="ECO:0000313" key="4">
    <source>
        <dbReference type="EMBL" id="KKW35009.1"/>
    </source>
</evidence>
<dbReference type="EMBL" id="LCRM01000056">
    <property type="protein sequence ID" value="KKW35009.1"/>
    <property type="molecule type" value="Genomic_DNA"/>
</dbReference>
<dbReference type="GO" id="GO:0008933">
    <property type="term" value="F:peptidoglycan lytic transglycosylase activity"/>
    <property type="evidence" value="ECO:0007669"/>
    <property type="project" value="InterPro"/>
</dbReference>
<evidence type="ECO:0000259" key="3">
    <source>
        <dbReference type="Pfam" id="PF01464"/>
    </source>
</evidence>
<dbReference type="Proteomes" id="UP000034290">
    <property type="component" value="Unassembled WGS sequence"/>
</dbReference>
<dbReference type="PANTHER" id="PTHR37423:SF2">
    <property type="entry name" value="MEMBRANE-BOUND LYTIC MUREIN TRANSGLYCOSYLASE C"/>
    <property type="match status" value="1"/>
</dbReference>
<dbReference type="PROSITE" id="PS00922">
    <property type="entry name" value="TRANSGLYCOSYLASE"/>
    <property type="match status" value="1"/>
</dbReference>
<keyword evidence="2" id="KW-0472">Membrane</keyword>
<accession>A0A0G2AQG9</accession>
<comment type="similarity">
    <text evidence="1">Belongs to the transglycosylase Slt family.</text>
</comment>
<dbReference type="AlphaFoldDB" id="A0A0G2AQG9"/>
<dbReference type="Pfam" id="PF01464">
    <property type="entry name" value="SLT"/>
    <property type="match status" value="1"/>
</dbReference>
<dbReference type="GO" id="GO:0000270">
    <property type="term" value="P:peptidoglycan metabolic process"/>
    <property type="evidence" value="ECO:0007669"/>
    <property type="project" value="InterPro"/>
</dbReference>
<protein>
    <submittedName>
        <fullName evidence="4">Soluble lytic murein transglycosylase-like protein</fullName>
    </submittedName>
</protein>
<keyword evidence="2" id="KW-1133">Transmembrane helix</keyword>
<organism evidence="4 5">
    <name type="scientific">Candidatus Giovannonibacteria bacterium GW2011_GWA2_53_7</name>
    <dbReference type="NCBI Taxonomy" id="1618650"/>
    <lineage>
        <taxon>Bacteria</taxon>
        <taxon>Candidatus Giovannoniibacteriota</taxon>
    </lineage>
</organism>
<dbReference type="SUPFAM" id="SSF53955">
    <property type="entry name" value="Lysozyme-like"/>
    <property type="match status" value="1"/>
</dbReference>
<gene>
    <name evidence="4" type="ORF">UY81_C0056G0005</name>
</gene>
<dbReference type="Pfam" id="PF18895">
    <property type="entry name" value="T4SS_pilin"/>
    <property type="match status" value="1"/>
</dbReference>
<evidence type="ECO:0000256" key="1">
    <source>
        <dbReference type="ARBA" id="ARBA00007734"/>
    </source>
</evidence>
<feature type="transmembrane region" description="Helical" evidence="2">
    <location>
        <begin position="166"/>
        <end position="184"/>
    </location>
</feature>
<dbReference type="InterPro" id="IPR043993">
    <property type="entry name" value="T4SS_pilin"/>
</dbReference>
<dbReference type="CDD" id="cd00254">
    <property type="entry name" value="LT-like"/>
    <property type="match status" value="1"/>
</dbReference>
<feature type="domain" description="Transglycosylase SLT" evidence="3">
    <location>
        <begin position="251"/>
        <end position="364"/>
    </location>
</feature>
<evidence type="ECO:0000256" key="2">
    <source>
        <dbReference type="SAM" id="Phobius"/>
    </source>
</evidence>
<feature type="transmembrane region" description="Helical" evidence="2">
    <location>
        <begin position="124"/>
        <end position="145"/>
    </location>
</feature>
<dbReference type="InterPro" id="IPR000189">
    <property type="entry name" value="Transglyc_AS"/>
</dbReference>
<sequence length="400" mass="43152">MSRFKATIVFGSLFTLVAGFILFIPKPAQAITACCCLEKVNGWPCSLREITTTCEQYSESGRTGILHTSDPYKCNPGAATLEEINEAAKKATELKFTPNVPIPGLFEGTITVDGTLISRYVKAVYVYFVWIVGILATVMVMYGGIQWVTAAGNSSRIENAKQTMNGAFIAIVLTLTSFLLLRLINPALVKITDLSILTVPTILIGEGLETSEKGSPAAPLPAKLADLSKVTNVVNWDSLIISISDELGVDDPYYVKAIMMIESRGNPDAVSPAGACGIMQVMKENSNGVCLKGMANAEANLRAGISLIKSLFANACPTKARYKSGDYAACDPAKTSCANNWHYVIAAYNGGRSANCSSITCQGQRQTWWECAKNPGYAETRNYVLSVERMYQIVRGWGGL</sequence>
<proteinExistence type="inferred from homology"/>
<evidence type="ECO:0000313" key="5">
    <source>
        <dbReference type="Proteomes" id="UP000034290"/>
    </source>
</evidence>
<comment type="caution">
    <text evidence="4">The sequence shown here is derived from an EMBL/GenBank/DDBJ whole genome shotgun (WGS) entry which is preliminary data.</text>
</comment>
<dbReference type="Gene3D" id="1.10.530.10">
    <property type="match status" value="1"/>
</dbReference>
<dbReference type="InterPro" id="IPR023346">
    <property type="entry name" value="Lysozyme-like_dom_sf"/>
</dbReference>